<evidence type="ECO:0008006" key="4">
    <source>
        <dbReference type="Google" id="ProtNLM"/>
    </source>
</evidence>
<accession>A0ABX0HU98</accession>
<dbReference type="InterPro" id="IPR059206">
    <property type="entry name" value="Sll1717-like"/>
</dbReference>
<keyword evidence="1" id="KW-0175">Coiled coil</keyword>
<dbReference type="EMBL" id="JAAOCD010000004">
    <property type="protein sequence ID" value="NHK98601.1"/>
    <property type="molecule type" value="Genomic_DNA"/>
</dbReference>
<name>A0ABX0HU98_9BURK</name>
<evidence type="ECO:0000313" key="3">
    <source>
        <dbReference type="Proteomes" id="UP000802098"/>
    </source>
</evidence>
<comment type="caution">
    <text evidence="2">The sequence shown here is derived from an EMBL/GenBank/DDBJ whole genome shotgun (WGS) entry which is preliminary data.</text>
</comment>
<organism evidence="2 3">
    <name type="scientific">Rubrivivax benzoatilyticus</name>
    <dbReference type="NCBI Taxonomy" id="316997"/>
    <lineage>
        <taxon>Bacteria</taxon>
        <taxon>Pseudomonadati</taxon>
        <taxon>Pseudomonadota</taxon>
        <taxon>Betaproteobacteria</taxon>
        <taxon>Burkholderiales</taxon>
        <taxon>Sphaerotilaceae</taxon>
        <taxon>Rubrivivax</taxon>
    </lineage>
</organism>
<evidence type="ECO:0000313" key="2">
    <source>
        <dbReference type="EMBL" id="NHK98601.1"/>
    </source>
</evidence>
<dbReference type="NCBIfam" id="NF047389">
    <property type="entry name" value="ATPase_Sll1717"/>
    <property type="match status" value="1"/>
</dbReference>
<protein>
    <recommendedName>
        <fullName evidence="4">ATP-binding protein</fullName>
    </recommendedName>
</protein>
<dbReference type="RefSeq" id="WP_138938785.1">
    <property type="nucleotide sequence ID" value="NZ_JAAOCD010000004.1"/>
</dbReference>
<gene>
    <name evidence="2" type="ORF">G7087_09465</name>
</gene>
<proteinExistence type="predicted"/>
<keyword evidence="3" id="KW-1185">Reference proteome</keyword>
<feature type="coiled-coil region" evidence="1">
    <location>
        <begin position="458"/>
        <end position="485"/>
    </location>
</feature>
<evidence type="ECO:0000256" key="1">
    <source>
        <dbReference type="SAM" id="Coils"/>
    </source>
</evidence>
<dbReference type="Proteomes" id="UP000802098">
    <property type="component" value="Unassembled WGS sequence"/>
</dbReference>
<sequence length="534" mass="61007">MESILRASVNDRLEGSNSKINSSTMMRLKDIYLGSIDAKNELLANSPDERARFAASFVVPPNLTIDEFINREKYYVLGLKGTGKTALLRYISIRLEEVDKAYSSFVLFKSEIDEDMRADFGKTARLLFATANPESFEGTDFEAIWRWFIYRKIVEAVTSNRSSPFQDNSRWEEFRALVLSEAMKSKPTGLMRLVPRLKKGQIELSKDPKLSLDLEWDSKGTARMKFVDLVRKADAVFADLQPSDSRLNLFFDELELSYSADSQYDRDVRMLRDLIVSIEKINGVGKAKGFALCLYAAIRSEVLSAVASLGKEINKPLSDFGTEILWNRPGHDASRQPLIYIIEQRLASARGEHNMKPIKSAELWSAYFPAQLEKMAPQRYILHQTWYRPRDVVRLLRSAQEQFPNEVGFTSHVFENIRKKYSTACWVEVTEEMKTRYSSLGIDGIKKLLYGIRPPVSARFLEDRLAKLRREHAEVEHLAKKASAQALIADLFRIGVLGNTANGNMRWSFRGDDEVLPEQSLVIHNALRSYLSIQ</sequence>
<reference evidence="2 3" key="1">
    <citation type="submission" date="2020-03" db="EMBL/GenBank/DDBJ databases">
        <title>Rubrivivax benzoatilyticus JA2 (sequenced after 10 years sub-culturing).</title>
        <authorList>
            <person name="Gupta D."/>
            <person name="Chintalapati S."/>
            <person name="Chintalapati V.R."/>
        </authorList>
    </citation>
    <scope>NUCLEOTIDE SEQUENCE [LARGE SCALE GENOMIC DNA]</scope>
    <source>
        <strain evidence="2 3">JA2-Mal</strain>
    </source>
</reference>